<evidence type="ECO:0000313" key="10">
    <source>
        <dbReference type="Proteomes" id="UP000186465"/>
    </source>
</evidence>
<reference evidence="10" key="1">
    <citation type="submission" date="2016-11" db="EMBL/GenBank/DDBJ databases">
        <title>Actinomyces gypaetusis sp. nov. isolated from Gypaetus barbatus in Qinghai Tibet Plateau China.</title>
        <authorList>
            <person name="Meng X."/>
        </authorList>
    </citation>
    <scope>NUCLEOTIDE SEQUENCE [LARGE SCALE GENOMIC DNA]</scope>
    <source>
        <strain evidence="10">DSM 15383</strain>
    </source>
</reference>
<dbReference type="SUPFAM" id="SSF82829">
    <property type="entry name" value="MesJ substrate recognition domain-like"/>
    <property type="match status" value="1"/>
</dbReference>
<name>A0A1Q5PMB9_9ACTO</name>
<dbReference type="GO" id="GO:0005524">
    <property type="term" value="F:ATP binding"/>
    <property type="evidence" value="ECO:0007669"/>
    <property type="project" value="UniProtKB-UniRule"/>
</dbReference>
<evidence type="ECO:0000256" key="5">
    <source>
        <dbReference type="ARBA" id="ARBA00048539"/>
    </source>
</evidence>
<protein>
    <recommendedName>
        <fullName evidence="6">tRNA(Ile)-lysidine synthase</fullName>
        <ecNumber evidence="6">6.3.4.19</ecNumber>
    </recommendedName>
    <alternativeName>
        <fullName evidence="6">tRNA(Ile)-2-lysyl-cytidine synthase</fullName>
    </alternativeName>
    <alternativeName>
        <fullName evidence="6">tRNA(Ile)-lysidine synthetase</fullName>
    </alternativeName>
</protein>
<comment type="similarity">
    <text evidence="6">Belongs to the tRNA(Ile)-lysidine synthase family.</text>
</comment>
<dbReference type="Gene3D" id="3.40.50.620">
    <property type="entry name" value="HUPs"/>
    <property type="match status" value="1"/>
</dbReference>
<evidence type="ECO:0000256" key="4">
    <source>
        <dbReference type="ARBA" id="ARBA00022840"/>
    </source>
</evidence>
<dbReference type="EC" id="6.3.4.19" evidence="6"/>
<organism evidence="9 10">
    <name type="scientific">Boudabousia marimammalium</name>
    <dbReference type="NCBI Taxonomy" id="156892"/>
    <lineage>
        <taxon>Bacteria</taxon>
        <taxon>Bacillati</taxon>
        <taxon>Actinomycetota</taxon>
        <taxon>Actinomycetes</taxon>
        <taxon>Actinomycetales</taxon>
        <taxon>Actinomycetaceae</taxon>
        <taxon>Boudabousia</taxon>
    </lineage>
</organism>
<keyword evidence="2 6" id="KW-0819">tRNA processing</keyword>
<sequence>MPQDRFPSRKRLHQTRPQSAEAYRFRWQPAPKAADSTSATPAPTDSAARRRTSPAPEETLSPPLLRPRWVATPPPRRPGESLASVLVGANPKGAIRRISLAVRSSLDSLTATTEKPLVMVACSGGADSLALAVATIDLCSRRKIPVHTVTIDHGVREGSAAEAQRVADLCRQLGADEAEVVPLDEIAMRNARWLSGPEGGAREARHAALNRVGRVLKRARGLQVMTFYGHTMDDQAETVLLGLARGSGLRSLAGMSPVTMPDREEHPITVHPLLLIRRTDTVSACEALRLLPVDDPTNRANGPWRAADGSALRRAAVREFALPSLSSALGKDVAPNLTRTAQQLRRDNDCLDEIAAQVLEMVRCEPGISAYTRRPAKVDLDWEKLRGLHEGILTRVLRFAALEAGADAAALNSGHIDSMVTLVLHYTGQGALFLPGKIVAQRVRLDPPTEKGQPGLITPQPDAPIRLRFS</sequence>
<dbReference type="InterPro" id="IPR012795">
    <property type="entry name" value="tRNA_Ile_lys_synt_N"/>
</dbReference>
<feature type="region of interest" description="Disordered" evidence="7">
    <location>
        <begin position="1"/>
        <end position="82"/>
    </location>
</feature>
<dbReference type="Proteomes" id="UP000186465">
    <property type="component" value="Unassembled WGS sequence"/>
</dbReference>
<comment type="caution">
    <text evidence="9">The sequence shown here is derived from an EMBL/GenBank/DDBJ whole genome shotgun (WGS) entry which is preliminary data.</text>
</comment>
<dbReference type="HAMAP" id="MF_01161">
    <property type="entry name" value="tRNA_Ile_lys_synt"/>
    <property type="match status" value="1"/>
</dbReference>
<dbReference type="InterPro" id="IPR012094">
    <property type="entry name" value="tRNA_Ile_lys_synt"/>
</dbReference>
<dbReference type="STRING" id="156892.BM477_05710"/>
<feature type="domain" description="tRNA(Ile)-lysidine/2-thiocytidine synthase N-terminal" evidence="8">
    <location>
        <begin position="118"/>
        <end position="301"/>
    </location>
</feature>
<dbReference type="CDD" id="cd01992">
    <property type="entry name" value="TilS_N"/>
    <property type="match status" value="1"/>
</dbReference>
<accession>A0A1Q5PMB9</accession>
<comment type="subcellular location">
    <subcellularLocation>
        <location evidence="6">Cytoplasm</location>
    </subcellularLocation>
</comment>
<keyword evidence="3 6" id="KW-0547">Nucleotide-binding</keyword>
<evidence type="ECO:0000313" key="9">
    <source>
        <dbReference type="EMBL" id="OKL48691.1"/>
    </source>
</evidence>
<keyword evidence="10" id="KW-1185">Reference proteome</keyword>
<dbReference type="Pfam" id="PF01171">
    <property type="entry name" value="ATP_bind_3"/>
    <property type="match status" value="1"/>
</dbReference>
<keyword evidence="4 6" id="KW-0067">ATP-binding</keyword>
<evidence type="ECO:0000256" key="3">
    <source>
        <dbReference type="ARBA" id="ARBA00022741"/>
    </source>
</evidence>
<feature type="binding site" evidence="6">
    <location>
        <begin position="123"/>
        <end position="128"/>
    </location>
    <ligand>
        <name>ATP</name>
        <dbReference type="ChEBI" id="CHEBI:30616"/>
    </ligand>
</feature>
<dbReference type="PANTHER" id="PTHR43033">
    <property type="entry name" value="TRNA(ILE)-LYSIDINE SYNTHASE-RELATED"/>
    <property type="match status" value="1"/>
</dbReference>
<dbReference type="Gene3D" id="1.20.59.20">
    <property type="match status" value="1"/>
</dbReference>
<dbReference type="InterPro" id="IPR011063">
    <property type="entry name" value="TilS/TtcA_N"/>
</dbReference>
<proteinExistence type="inferred from homology"/>
<dbReference type="SUPFAM" id="SSF52402">
    <property type="entry name" value="Adenine nucleotide alpha hydrolases-like"/>
    <property type="match status" value="1"/>
</dbReference>
<evidence type="ECO:0000256" key="7">
    <source>
        <dbReference type="SAM" id="MobiDB-lite"/>
    </source>
</evidence>
<dbReference type="PANTHER" id="PTHR43033:SF1">
    <property type="entry name" value="TRNA(ILE)-LYSIDINE SYNTHASE-RELATED"/>
    <property type="match status" value="1"/>
</dbReference>
<evidence type="ECO:0000256" key="1">
    <source>
        <dbReference type="ARBA" id="ARBA00022598"/>
    </source>
</evidence>
<dbReference type="OrthoDB" id="5244702at2"/>
<dbReference type="RefSeq" id="WP_075361720.1">
    <property type="nucleotide sequence ID" value="NZ_MPDM01000005.1"/>
</dbReference>
<comment type="function">
    <text evidence="6">Ligates lysine onto the cytidine present at position 34 of the AUA codon-specific tRNA(Ile) that contains the anticodon CAU, in an ATP-dependent manner. Cytidine is converted to lysidine, thus changing the amino acid specificity of the tRNA from methionine to isoleucine.</text>
</comment>
<evidence type="ECO:0000256" key="6">
    <source>
        <dbReference type="HAMAP-Rule" id="MF_01161"/>
    </source>
</evidence>
<dbReference type="GO" id="GO:0005737">
    <property type="term" value="C:cytoplasm"/>
    <property type="evidence" value="ECO:0007669"/>
    <property type="project" value="UniProtKB-SubCell"/>
</dbReference>
<keyword evidence="6" id="KW-0963">Cytoplasm</keyword>
<comment type="catalytic activity">
    <reaction evidence="5 6">
        <text>cytidine(34) in tRNA(Ile2) + L-lysine + ATP = lysidine(34) in tRNA(Ile2) + AMP + diphosphate + H(+)</text>
        <dbReference type="Rhea" id="RHEA:43744"/>
        <dbReference type="Rhea" id="RHEA-COMP:10625"/>
        <dbReference type="Rhea" id="RHEA-COMP:10670"/>
        <dbReference type="ChEBI" id="CHEBI:15378"/>
        <dbReference type="ChEBI" id="CHEBI:30616"/>
        <dbReference type="ChEBI" id="CHEBI:32551"/>
        <dbReference type="ChEBI" id="CHEBI:33019"/>
        <dbReference type="ChEBI" id="CHEBI:82748"/>
        <dbReference type="ChEBI" id="CHEBI:83665"/>
        <dbReference type="ChEBI" id="CHEBI:456215"/>
        <dbReference type="EC" id="6.3.4.19"/>
    </reaction>
</comment>
<comment type="domain">
    <text evidence="6">The N-terminal region contains the highly conserved SGGXDS motif, predicted to be a P-loop motif involved in ATP binding.</text>
</comment>
<keyword evidence="1 6" id="KW-0436">Ligase</keyword>
<feature type="compositionally biased region" description="Low complexity" evidence="7">
    <location>
        <begin position="29"/>
        <end position="46"/>
    </location>
</feature>
<dbReference type="GO" id="GO:0006400">
    <property type="term" value="P:tRNA modification"/>
    <property type="evidence" value="ECO:0007669"/>
    <property type="project" value="UniProtKB-UniRule"/>
</dbReference>
<dbReference type="InterPro" id="IPR014729">
    <property type="entry name" value="Rossmann-like_a/b/a_fold"/>
</dbReference>
<evidence type="ECO:0000256" key="2">
    <source>
        <dbReference type="ARBA" id="ARBA00022694"/>
    </source>
</evidence>
<gene>
    <name evidence="6" type="primary">tilS</name>
    <name evidence="9" type="ORF">BM477_05710</name>
</gene>
<dbReference type="NCBIfam" id="TIGR02432">
    <property type="entry name" value="lysidine_TilS_N"/>
    <property type="match status" value="1"/>
</dbReference>
<dbReference type="AlphaFoldDB" id="A0A1Q5PMB9"/>
<dbReference type="GO" id="GO:0032267">
    <property type="term" value="F:tRNA(Ile)-lysidine synthase activity"/>
    <property type="evidence" value="ECO:0007669"/>
    <property type="project" value="UniProtKB-EC"/>
</dbReference>
<dbReference type="EMBL" id="MPDM01000005">
    <property type="protein sequence ID" value="OKL48691.1"/>
    <property type="molecule type" value="Genomic_DNA"/>
</dbReference>
<evidence type="ECO:0000259" key="8">
    <source>
        <dbReference type="Pfam" id="PF01171"/>
    </source>
</evidence>